<evidence type="ECO:0000256" key="4">
    <source>
        <dbReference type="ARBA" id="ARBA00022516"/>
    </source>
</evidence>
<accession>A0A0P1P4P6</accession>
<keyword evidence="8" id="KW-0443">Lipid metabolism</keyword>
<dbReference type="SUPFAM" id="SSF53756">
    <property type="entry name" value="UDP-Glycosyltransferase/glycogen phosphorylase"/>
    <property type="match status" value="1"/>
</dbReference>
<dbReference type="GO" id="GO:0009245">
    <property type="term" value="P:lipid A biosynthetic process"/>
    <property type="evidence" value="ECO:0007669"/>
    <property type="project" value="UniProtKB-UniRule"/>
</dbReference>
<dbReference type="OrthoDB" id="9801642at2"/>
<accession>A0A0P1M1L9</accession>
<dbReference type="GO" id="GO:0008915">
    <property type="term" value="F:lipid-A-disaccharide synthase activity"/>
    <property type="evidence" value="ECO:0007669"/>
    <property type="project" value="UniProtKB-UniRule"/>
</dbReference>
<dbReference type="Pfam" id="PF02684">
    <property type="entry name" value="LpxB"/>
    <property type="match status" value="1"/>
</dbReference>
<dbReference type="STRING" id="1633631.GCA_001442925_02017"/>
<evidence type="ECO:0000256" key="6">
    <source>
        <dbReference type="ARBA" id="ARBA00022676"/>
    </source>
</evidence>
<keyword evidence="4" id="KW-0444">Lipid biosynthesis</keyword>
<keyword evidence="5" id="KW-0441">Lipid A biosynthesis</keyword>
<proteinExistence type="predicted"/>
<dbReference type="Proteomes" id="UP000182011">
    <property type="component" value="Unassembled WGS sequence"/>
</dbReference>
<organism evidence="12 13">
    <name type="scientific">Candidatus Kryptonium thompsonii</name>
    <dbReference type="NCBI Taxonomy" id="1633631"/>
    <lineage>
        <taxon>Bacteria</taxon>
        <taxon>Pseudomonadati</taxon>
        <taxon>Candidatus Kryptoniota</taxon>
        <taxon>Candidatus Kryptonium</taxon>
    </lineage>
</organism>
<accession>A0A0P1L8V1</accession>
<evidence type="ECO:0000256" key="2">
    <source>
        <dbReference type="ARBA" id="ARBA00012687"/>
    </source>
</evidence>
<evidence type="ECO:0000313" key="13">
    <source>
        <dbReference type="Proteomes" id="UP000182011"/>
    </source>
</evidence>
<evidence type="ECO:0000256" key="9">
    <source>
        <dbReference type="ARBA" id="ARBA00048975"/>
    </source>
</evidence>
<evidence type="ECO:0000256" key="8">
    <source>
        <dbReference type="ARBA" id="ARBA00023098"/>
    </source>
</evidence>
<dbReference type="RefSeq" id="WP_047133630.1">
    <property type="nucleotide sequence ID" value="NZ_CZVI01000001.1"/>
</dbReference>
<accession>A0A0P1LGU8</accession>
<evidence type="ECO:0000313" key="11">
    <source>
        <dbReference type="EMBL" id="CUS77020.1"/>
    </source>
</evidence>
<dbReference type="GO" id="GO:0016020">
    <property type="term" value="C:membrane"/>
    <property type="evidence" value="ECO:0007669"/>
    <property type="project" value="GOC"/>
</dbReference>
<evidence type="ECO:0000313" key="14">
    <source>
        <dbReference type="Proteomes" id="UP000182200"/>
    </source>
</evidence>
<keyword evidence="14" id="KW-1185">Reference proteome</keyword>
<comment type="function">
    <text evidence="1">Condensation of UDP-2,3-diacylglucosamine and 2,3-diacylglucosamine-1-phosphate to form lipid A disaccharide, a precursor of lipid A, a phosphorylated glycolipid that anchors the lipopolysaccharide to the outer membrane of the cell.</text>
</comment>
<dbReference type="InterPro" id="IPR003835">
    <property type="entry name" value="Glyco_trans_19"/>
</dbReference>
<evidence type="ECO:0000313" key="12">
    <source>
        <dbReference type="EMBL" id="CUU08170.1"/>
    </source>
</evidence>
<dbReference type="GO" id="GO:0005543">
    <property type="term" value="F:phospholipid binding"/>
    <property type="evidence" value="ECO:0007669"/>
    <property type="project" value="TreeGrafter"/>
</dbReference>
<dbReference type="EMBL" id="FAOP01000008">
    <property type="protein sequence ID" value="CUU08170.1"/>
    <property type="molecule type" value="Genomic_DNA"/>
</dbReference>
<dbReference type="EMBL" id="CZVI01000001">
    <property type="protein sequence ID" value="CUS77020.1"/>
    <property type="molecule type" value="Genomic_DNA"/>
</dbReference>
<dbReference type="AlphaFoldDB" id="A0A0P1MCX3"/>
<accession>A0A0S4NAM0</accession>
<keyword evidence="7" id="KW-0808">Transferase</keyword>
<gene>
    <name evidence="12" type="ORF">JGI4_02022</name>
    <name evidence="11" type="ORF">JGI8_00076</name>
</gene>
<accession>A0A0P1P8T6</accession>
<name>A0A0P1MCX3_9BACT</name>
<dbReference type="PANTHER" id="PTHR30372">
    <property type="entry name" value="LIPID-A-DISACCHARIDE SYNTHASE"/>
    <property type="match status" value="1"/>
</dbReference>
<dbReference type="Gene3D" id="3.40.50.2000">
    <property type="entry name" value="Glycogen Phosphorylase B"/>
    <property type="match status" value="1"/>
</dbReference>
<accession>A0A0P1LKD0</accession>
<evidence type="ECO:0000256" key="1">
    <source>
        <dbReference type="ARBA" id="ARBA00002056"/>
    </source>
</evidence>
<keyword evidence="6" id="KW-0328">Glycosyltransferase</keyword>
<evidence type="ECO:0000256" key="10">
    <source>
        <dbReference type="NCBIfam" id="TIGR00215"/>
    </source>
</evidence>
<accession>A0A0P1LCC6</accession>
<dbReference type="EC" id="2.4.1.182" evidence="2 10"/>
<dbReference type="PANTHER" id="PTHR30372:SF4">
    <property type="entry name" value="LIPID-A-DISACCHARIDE SYNTHASE, MITOCHONDRIAL-RELATED"/>
    <property type="match status" value="1"/>
</dbReference>
<evidence type="ECO:0000256" key="7">
    <source>
        <dbReference type="ARBA" id="ARBA00022679"/>
    </source>
</evidence>
<dbReference type="NCBIfam" id="TIGR00215">
    <property type="entry name" value="lpxB"/>
    <property type="match status" value="1"/>
</dbReference>
<protein>
    <recommendedName>
        <fullName evidence="3 10">Lipid-A-disaccharide synthase</fullName>
        <ecNumber evidence="2 10">2.4.1.182</ecNumber>
    </recommendedName>
</protein>
<reference evidence="13 14" key="2">
    <citation type="submission" date="2015-11" db="EMBL/GenBank/DDBJ databases">
        <authorList>
            <person name="Varghese N."/>
        </authorList>
    </citation>
    <scope>NUCLEOTIDE SEQUENCE [LARGE SCALE GENOMIC DNA]</scope>
    <source>
        <strain evidence="11 14">JGI-8</strain>
    </source>
</reference>
<accession>A0A0N7MSN6</accession>
<reference evidence="12" key="1">
    <citation type="submission" date="2015-11" db="EMBL/GenBank/DDBJ databases">
        <authorList>
            <person name="Zhang Y."/>
            <person name="Guo Z."/>
        </authorList>
    </citation>
    <scope>NUCLEOTIDE SEQUENCE [LARGE SCALE GENOMIC DNA]</scope>
    <source>
        <strain evidence="12">JGI-4</strain>
    </source>
</reference>
<sequence>MKRLMVVTGEASGDLHAGKVACAIKKINPEFEIFGVGGEKMRKCGVEIIYDISAISFIGFVDVLKNLKKIIHFENLCKDALLSRKPDAVLLVDYPGFNLRFAKFAKENGFKVFYYIAPQVWAWGRGRVNILRNYVDELFVIFRFEEEFFRRYKVKAEFVGHPLLEDLKEVEFLKAEDFFDKYEIEKKKIVSFFPGSRTHEVRMMLETMMDAAEVIKNFDVEVIFSKARSVNESEIRKIVGERFDKFKFVEDSHLLLKFSHIAIVKSGTTSLEAGILGIPMIVCYKTSFLNYIIGKTLIKTDVIESIALPNIVLNRKVVPELIQNDFTKEKILSEVERYLLDENLYQSVRNELLKIKQLLALETDGRTASEIVAERIISKLC</sequence>
<accession>A0A0P1MCX3</accession>
<evidence type="ECO:0000256" key="3">
    <source>
        <dbReference type="ARBA" id="ARBA00020902"/>
    </source>
</evidence>
<comment type="catalytic activity">
    <reaction evidence="9">
        <text>a lipid X + a UDP-2-N,3-O-bis[(3R)-3-hydroxyacyl]-alpha-D-glucosamine = a lipid A disaccharide + UDP + H(+)</text>
        <dbReference type="Rhea" id="RHEA:67828"/>
        <dbReference type="ChEBI" id="CHEBI:15378"/>
        <dbReference type="ChEBI" id="CHEBI:58223"/>
        <dbReference type="ChEBI" id="CHEBI:137748"/>
        <dbReference type="ChEBI" id="CHEBI:176338"/>
        <dbReference type="ChEBI" id="CHEBI:176343"/>
        <dbReference type="EC" id="2.4.1.182"/>
    </reaction>
</comment>
<evidence type="ECO:0000256" key="5">
    <source>
        <dbReference type="ARBA" id="ARBA00022556"/>
    </source>
</evidence>
<dbReference type="Proteomes" id="UP000182200">
    <property type="component" value="Unassembled WGS sequence"/>
</dbReference>